<evidence type="ECO:0000313" key="2">
    <source>
        <dbReference type="Proteomes" id="UP000276215"/>
    </source>
</evidence>
<dbReference type="AlphaFoldDB" id="A0A3N4K3A9"/>
<dbReference type="Proteomes" id="UP000276215">
    <property type="component" value="Unassembled WGS sequence"/>
</dbReference>
<reference evidence="1 2" key="1">
    <citation type="journal article" date="2018" name="Nat. Ecol. Evol.">
        <title>Pezizomycetes genomes reveal the molecular basis of ectomycorrhizal truffle lifestyle.</title>
        <authorList>
            <person name="Murat C."/>
            <person name="Payen T."/>
            <person name="Noel B."/>
            <person name="Kuo A."/>
            <person name="Morin E."/>
            <person name="Chen J."/>
            <person name="Kohler A."/>
            <person name="Krizsan K."/>
            <person name="Balestrini R."/>
            <person name="Da Silva C."/>
            <person name="Montanini B."/>
            <person name="Hainaut M."/>
            <person name="Levati E."/>
            <person name="Barry K.W."/>
            <person name="Belfiori B."/>
            <person name="Cichocki N."/>
            <person name="Clum A."/>
            <person name="Dockter R.B."/>
            <person name="Fauchery L."/>
            <person name="Guy J."/>
            <person name="Iotti M."/>
            <person name="Le Tacon F."/>
            <person name="Lindquist E.A."/>
            <person name="Lipzen A."/>
            <person name="Malagnac F."/>
            <person name="Mello A."/>
            <person name="Molinier V."/>
            <person name="Miyauchi S."/>
            <person name="Poulain J."/>
            <person name="Riccioni C."/>
            <person name="Rubini A."/>
            <person name="Sitrit Y."/>
            <person name="Splivallo R."/>
            <person name="Traeger S."/>
            <person name="Wang M."/>
            <person name="Zifcakova L."/>
            <person name="Wipf D."/>
            <person name="Zambonelli A."/>
            <person name="Paolocci F."/>
            <person name="Nowrousian M."/>
            <person name="Ottonello S."/>
            <person name="Baldrian P."/>
            <person name="Spatafora J.W."/>
            <person name="Henrissat B."/>
            <person name="Nagy L.G."/>
            <person name="Aury J.M."/>
            <person name="Wincker P."/>
            <person name="Grigoriev I.V."/>
            <person name="Bonfante P."/>
            <person name="Martin F.M."/>
        </authorList>
    </citation>
    <scope>NUCLEOTIDE SEQUENCE [LARGE SCALE GENOMIC DNA]</scope>
    <source>
        <strain evidence="1 2">120613-1</strain>
    </source>
</reference>
<gene>
    <name evidence="1" type="ORF">L873DRAFT_1732425</name>
</gene>
<feature type="non-terminal residue" evidence="1">
    <location>
        <position position="81"/>
    </location>
</feature>
<dbReference type="EMBL" id="ML120365">
    <property type="protein sequence ID" value="RPB02901.1"/>
    <property type="molecule type" value="Genomic_DNA"/>
</dbReference>
<sequence length="81" mass="9718">MPFLSRLLECHVNVDICFTVYVFMYLYKYLFKGPDWTLFNIMSDEFHDEIADYIDTRYLSASEAAWQILEYNISRKEPSVT</sequence>
<organism evidence="1 2">
    <name type="scientific">Choiromyces venosus 120613-1</name>
    <dbReference type="NCBI Taxonomy" id="1336337"/>
    <lineage>
        <taxon>Eukaryota</taxon>
        <taxon>Fungi</taxon>
        <taxon>Dikarya</taxon>
        <taxon>Ascomycota</taxon>
        <taxon>Pezizomycotina</taxon>
        <taxon>Pezizomycetes</taxon>
        <taxon>Pezizales</taxon>
        <taxon>Tuberaceae</taxon>
        <taxon>Choiromyces</taxon>
    </lineage>
</organism>
<dbReference type="OrthoDB" id="4332274at2759"/>
<keyword evidence="2" id="KW-1185">Reference proteome</keyword>
<evidence type="ECO:0000313" key="1">
    <source>
        <dbReference type="EMBL" id="RPB02901.1"/>
    </source>
</evidence>
<proteinExistence type="predicted"/>
<name>A0A3N4K3A9_9PEZI</name>
<dbReference type="STRING" id="1336337.A0A3N4K3A9"/>
<protein>
    <submittedName>
        <fullName evidence="1">Uncharacterized protein</fullName>
    </submittedName>
</protein>
<accession>A0A3N4K3A9</accession>